<accession>A0A382W864</accession>
<organism evidence="2">
    <name type="scientific">marine metagenome</name>
    <dbReference type="NCBI Taxonomy" id="408172"/>
    <lineage>
        <taxon>unclassified sequences</taxon>
        <taxon>metagenomes</taxon>
        <taxon>ecological metagenomes</taxon>
    </lineage>
</organism>
<dbReference type="InterPro" id="IPR013520">
    <property type="entry name" value="Ribonucl_H"/>
</dbReference>
<dbReference type="AlphaFoldDB" id="A0A382W864"/>
<proteinExistence type="predicted"/>
<evidence type="ECO:0000259" key="1">
    <source>
        <dbReference type="Pfam" id="PF00929"/>
    </source>
</evidence>
<dbReference type="Gene3D" id="3.30.420.10">
    <property type="entry name" value="Ribonuclease H-like superfamily/Ribonuclease H"/>
    <property type="match status" value="1"/>
</dbReference>
<protein>
    <recommendedName>
        <fullName evidence="1">Exonuclease domain-containing protein</fullName>
    </recommendedName>
</protein>
<sequence length="55" mass="6395">MKLSIKLDRPIAFFDLETTGLDPKRDRIVELAIILLSPDKDDFQRVRRFNPGIPI</sequence>
<gene>
    <name evidence="2" type="ORF">METZ01_LOCUS407753</name>
</gene>
<reference evidence="2" key="1">
    <citation type="submission" date="2018-05" db="EMBL/GenBank/DDBJ databases">
        <authorList>
            <person name="Lanie J.A."/>
            <person name="Ng W.-L."/>
            <person name="Kazmierczak K.M."/>
            <person name="Andrzejewski T.M."/>
            <person name="Davidsen T.M."/>
            <person name="Wayne K.J."/>
            <person name="Tettelin H."/>
            <person name="Glass J.I."/>
            <person name="Rusch D."/>
            <person name="Podicherti R."/>
            <person name="Tsui H.-C.T."/>
            <person name="Winkler M.E."/>
        </authorList>
    </citation>
    <scope>NUCLEOTIDE SEQUENCE</scope>
</reference>
<dbReference type="Pfam" id="PF00929">
    <property type="entry name" value="RNase_T"/>
    <property type="match status" value="1"/>
</dbReference>
<dbReference type="EMBL" id="UINC01157740">
    <property type="protein sequence ID" value="SVD54899.1"/>
    <property type="molecule type" value="Genomic_DNA"/>
</dbReference>
<dbReference type="SUPFAM" id="SSF53098">
    <property type="entry name" value="Ribonuclease H-like"/>
    <property type="match status" value="1"/>
</dbReference>
<dbReference type="GO" id="GO:0003676">
    <property type="term" value="F:nucleic acid binding"/>
    <property type="evidence" value="ECO:0007669"/>
    <property type="project" value="InterPro"/>
</dbReference>
<dbReference type="InterPro" id="IPR012337">
    <property type="entry name" value="RNaseH-like_sf"/>
</dbReference>
<feature type="domain" description="Exonuclease" evidence="1">
    <location>
        <begin position="13"/>
        <end position="40"/>
    </location>
</feature>
<feature type="non-terminal residue" evidence="2">
    <location>
        <position position="55"/>
    </location>
</feature>
<dbReference type="InterPro" id="IPR036397">
    <property type="entry name" value="RNaseH_sf"/>
</dbReference>
<name>A0A382W864_9ZZZZ</name>
<evidence type="ECO:0000313" key="2">
    <source>
        <dbReference type="EMBL" id="SVD54899.1"/>
    </source>
</evidence>